<dbReference type="CDD" id="cd00060">
    <property type="entry name" value="FHA"/>
    <property type="match status" value="1"/>
</dbReference>
<accession>A0AAQ2C313</accession>
<dbReference type="SUPFAM" id="SSF49879">
    <property type="entry name" value="SMAD/FHA domain"/>
    <property type="match status" value="1"/>
</dbReference>
<dbReference type="AlphaFoldDB" id="A0AAQ2C313"/>
<evidence type="ECO:0000256" key="2">
    <source>
        <dbReference type="SAM" id="MobiDB-lite"/>
    </source>
</evidence>
<feature type="compositionally biased region" description="Acidic residues" evidence="2">
    <location>
        <begin position="20"/>
        <end position="29"/>
    </location>
</feature>
<dbReference type="EMBL" id="SOFY01000089">
    <property type="protein sequence ID" value="TFC40975.1"/>
    <property type="molecule type" value="Genomic_DNA"/>
</dbReference>
<reference evidence="4 5" key="1">
    <citation type="submission" date="2019-03" db="EMBL/GenBank/DDBJ databases">
        <title>Genomics of glacier-inhabiting Cryobacterium strains.</title>
        <authorList>
            <person name="Liu Q."/>
            <person name="Xin Y.-H."/>
        </authorList>
    </citation>
    <scope>NUCLEOTIDE SEQUENCE [LARGE SCALE GENOMIC DNA]</scope>
    <source>
        <strain evidence="5">TMT1-22</strain>
    </source>
</reference>
<dbReference type="InterPro" id="IPR000253">
    <property type="entry name" value="FHA_dom"/>
</dbReference>
<feature type="domain" description="FHA" evidence="3">
    <location>
        <begin position="71"/>
        <end position="123"/>
    </location>
</feature>
<evidence type="ECO:0000259" key="3">
    <source>
        <dbReference type="PROSITE" id="PS50006"/>
    </source>
</evidence>
<evidence type="ECO:0000313" key="4">
    <source>
        <dbReference type="EMBL" id="TFC40975.1"/>
    </source>
</evidence>
<dbReference type="RefSeq" id="WP_134368219.1">
    <property type="nucleotide sequence ID" value="NZ_SOFY01000089.1"/>
</dbReference>
<feature type="region of interest" description="Disordered" evidence="2">
    <location>
        <begin position="1"/>
        <end position="37"/>
    </location>
</feature>
<dbReference type="Gene3D" id="2.60.200.20">
    <property type="match status" value="1"/>
</dbReference>
<proteinExistence type="predicted"/>
<keyword evidence="1" id="KW-0597">Phosphoprotein</keyword>
<dbReference type="PROSITE" id="PS50006">
    <property type="entry name" value="FHA_DOMAIN"/>
    <property type="match status" value="1"/>
</dbReference>
<sequence>MDKPGFILPPPWLSPAPAADESDPDDEVATDSTTMRASFPAFRPIQAEPRRPRRWLLTFEDGQAVDVAGAVVLGRSPAPVPGHPDARLVSVQDPARSVSKTHAVVFIADHGLSVTDLDSTNGVSATVPDGAWTDLEPGATQNLLPGSVLMLGQFTVQVALE</sequence>
<gene>
    <name evidence="4" type="ORF">E3O49_16225</name>
</gene>
<organism evidence="4 5">
    <name type="scientific">Cryobacterium shii</name>
    <dbReference type="NCBI Taxonomy" id="1259235"/>
    <lineage>
        <taxon>Bacteria</taxon>
        <taxon>Bacillati</taxon>
        <taxon>Actinomycetota</taxon>
        <taxon>Actinomycetes</taxon>
        <taxon>Micrococcales</taxon>
        <taxon>Microbacteriaceae</taxon>
        <taxon>Cryobacterium</taxon>
    </lineage>
</organism>
<name>A0AAQ2C313_9MICO</name>
<dbReference type="InterPro" id="IPR008984">
    <property type="entry name" value="SMAD_FHA_dom_sf"/>
</dbReference>
<dbReference type="Pfam" id="PF00498">
    <property type="entry name" value="FHA"/>
    <property type="match status" value="1"/>
</dbReference>
<protein>
    <submittedName>
        <fullName evidence="4">FHA domain-containing protein</fullName>
    </submittedName>
</protein>
<dbReference type="Proteomes" id="UP000297403">
    <property type="component" value="Unassembled WGS sequence"/>
</dbReference>
<keyword evidence="5" id="KW-1185">Reference proteome</keyword>
<comment type="caution">
    <text evidence="4">The sequence shown here is derived from an EMBL/GenBank/DDBJ whole genome shotgun (WGS) entry which is preliminary data.</text>
</comment>
<evidence type="ECO:0000256" key="1">
    <source>
        <dbReference type="ARBA" id="ARBA00022553"/>
    </source>
</evidence>
<evidence type="ECO:0000313" key="5">
    <source>
        <dbReference type="Proteomes" id="UP000297403"/>
    </source>
</evidence>